<proteinExistence type="predicted"/>
<evidence type="ECO:0000259" key="1">
    <source>
        <dbReference type="SMART" id="SM01204"/>
    </source>
</evidence>
<dbReference type="GO" id="GO:0032436">
    <property type="term" value="P:positive regulation of proteasomal ubiquitin-dependent protein catabolic process"/>
    <property type="evidence" value="ECO:0007669"/>
    <property type="project" value="TreeGrafter"/>
</dbReference>
<evidence type="ECO:0000313" key="3">
    <source>
        <dbReference type="RefSeq" id="XP_022110251.1"/>
    </source>
</evidence>
<dbReference type="CTD" id="26263"/>
<dbReference type="InterPro" id="IPR036047">
    <property type="entry name" value="F-box-like_dom_sf"/>
</dbReference>
<evidence type="ECO:0000313" key="2">
    <source>
        <dbReference type="Proteomes" id="UP000694845"/>
    </source>
</evidence>
<keyword evidence="2" id="KW-1185">Reference proteome</keyword>
<gene>
    <name evidence="3" type="primary">LOC110989873</name>
</gene>
<dbReference type="AlphaFoldDB" id="A0A8B8A2Z1"/>
<dbReference type="RefSeq" id="XP_022110251.1">
    <property type="nucleotide sequence ID" value="XM_022254559.1"/>
</dbReference>
<dbReference type="PANTHER" id="PTHR14939">
    <property type="entry name" value="F-BOX ONLY PROTEIN 22"/>
    <property type="match status" value="1"/>
</dbReference>
<feature type="domain" description="FIST C-domain" evidence="1">
    <location>
        <begin position="272"/>
        <end position="386"/>
    </location>
</feature>
<dbReference type="SUPFAM" id="SSF81383">
    <property type="entry name" value="F-box domain"/>
    <property type="match status" value="1"/>
</dbReference>
<dbReference type="OMA" id="YHAYTTI"/>
<protein>
    <submittedName>
        <fullName evidence="3">F-box only protein 22-like</fullName>
    </submittedName>
</protein>
<sequence>MKKIRRRIGKGMDIGREDSPEAASCWILTESHEFILRTFAFLPAKTLGICAQVCKAWCREVKRVLHQRDQIGWAASGRLEAGEADKGTKDRSKDQLGRFGVRLNACLSMLSSLPHQAIVFSECLSLEDFQKDDDFDDDEFRPGGTRRLLQESVTAVSSRLPLGSSVVFVHSDGTMGCKADLSPAGETEGAWGTSCILLPNMEGVTVDCRRHYHSDLVGSRVDSYIRSLSLPADTCCILVFSNGGTHGTLVEPLQRGFYSELGTMPVIAGGIAKEMIMEVSGQPVDRRTGSKKLPSCMTVAFSGARVKAASLVLNHSITTWEKARQKLQELKKVGLSEKRSLAFVFSCVGRGRHFYKAEDVESGAFHEVFPDTPLVGFFGGGEYGCDNLTLGENVRDKADADCTTPGWKTAQKKLPSLEQSFTCVICLLSFG</sequence>
<dbReference type="GO" id="GO:0000209">
    <property type="term" value="P:protein polyubiquitination"/>
    <property type="evidence" value="ECO:0007669"/>
    <property type="project" value="TreeGrafter"/>
</dbReference>
<dbReference type="Pfam" id="PF10442">
    <property type="entry name" value="FIST_C"/>
    <property type="match status" value="1"/>
</dbReference>
<dbReference type="GeneID" id="110989873"/>
<organism evidence="2 3">
    <name type="scientific">Acanthaster planci</name>
    <name type="common">Crown-of-thorns starfish</name>
    <dbReference type="NCBI Taxonomy" id="133434"/>
    <lineage>
        <taxon>Eukaryota</taxon>
        <taxon>Metazoa</taxon>
        <taxon>Echinodermata</taxon>
        <taxon>Eleutherozoa</taxon>
        <taxon>Asterozoa</taxon>
        <taxon>Asteroidea</taxon>
        <taxon>Valvatacea</taxon>
        <taxon>Valvatida</taxon>
        <taxon>Acanthasteridae</taxon>
        <taxon>Acanthaster</taxon>
    </lineage>
</organism>
<dbReference type="SMART" id="SM01204">
    <property type="entry name" value="FIST_C"/>
    <property type="match status" value="1"/>
</dbReference>
<accession>A0A8B8A2Z1</accession>
<dbReference type="Proteomes" id="UP000694845">
    <property type="component" value="Unplaced"/>
</dbReference>
<reference evidence="3" key="1">
    <citation type="submission" date="2025-08" db="UniProtKB">
        <authorList>
            <consortium name="RefSeq"/>
        </authorList>
    </citation>
    <scope>IDENTIFICATION</scope>
</reference>
<dbReference type="KEGG" id="aplc:110989873"/>
<dbReference type="OrthoDB" id="509497at2759"/>
<name>A0A8B8A2Z1_ACAPL</name>
<dbReference type="InterPro" id="IPR019494">
    <property type="entry name" value="FIST_C"/>
</dbReference>
<dbReference type="PANTHER" id="PTHR14939:SF5">
    <property type="entry name" value="F-BOX ONLY PROTEIN 22"/>
    <property type="match status" value="1"/>
</dbReference>